<dbReference type="Proteomes" id="UP001595791">
    <property type="component" value="Unassembled WGS sequence"/>
</dbReference>
<evidence type="ECO:0000313" key="2">
    <source>
        <dbReference type="Proteomes" id="UP001595791"/>
    </source>
</evidence>
<organism evidence="1 2">
    <name type="scientific">Chitinimonas lacunae</name>
    <dbReference type="NCBI Taxonomy" id="1963018"/>
    <lineage>
        <taxon>Bacteria</taxon>
        <taxon>Pseudomonadati</taxon>
        <taxon>Pseudomonadota</taxon>
        <taxon>Betaproteobacteria</taxon>
        <taxon>Neisseriales</taxon>
        <taxon>Chitinibacteraceae</taxon>
        <taxon>Chitinimonas</taxon>
    </lineage>
</organism>
<reference evidence="2" key="1">
    <citation type="journal article" date="2019" name="Int. J. Syst. Evol. Microbiol.">
        <title>The Global Catalogue of Microorganisms (GCM) 10K type strain sequencing project: providing services to taxonomists for standard genome sequencing and annotation.</title>
        <authorList>
            <consortium name="The Broad Institute Genomics Platform"/>
            <consortium name="The Broad Institute Genome Sequencing Center for Infectious Disease"/>
            <person name="Wu L."/>
            <person name="Ma J."/>
        </authorList>
    </citation>
    <scope>NUCLEOTIDE SEQUENCE [LARGE SCALE GENOMIC DNA]</scope>
    <source>
        <strain evidence="2">LMG 29894</strain>
    </source>
</reference>
<sequence>MPSIKNPHNETDCVELDVELLEQVGGGGPLFMENTASKFIEEKSDAPPIPTQGF</sequence>
<gene>
    <name evidence="1" type="ORF">ACFOW7_20815</name>
</gene>
<dbReference type="EMBL" id="JBHSBU010000002">
    <property type="protein sequence ID" value="MFC4161783.1"/>
    <property type="molecule type" value="Genomic_DNA"/>
</dbReference>
<evidence type="ECO:0000313" key="1">
    <source>
        <dbReference type="EMBL" id="MFC4161783.1"/>
    </source>
</evidence>
<protein>
    <submittedName>
        <fullName evidence="1">Uncharacterized protein</fullName>
    </submittedName>
</protein>
<comment type="caution">
    <text evidence="1">The sequence shown here is derived from an EMBL/GenBank/DDBJ whole genome shotgun (WGS) entry which is preliminary data.</text>
</comment>
<keyword evidence="2" id="KW-1185">Reference proteome</keyword>
<dbReference type="RefSeq" id="WP_378168293.1">
    <property type="nucleotide sequence ID" value="NZ_JBHSBU010000002.1"/>
</dbReference>
<accession>A0ABV8MX87</accession>
<proteinExistence type="predicted"/>
<name>A0ABV8MX87_9NEIS</name>